<evidence type="ECO:0000313" key="3">
    <source>
        <dbReference type="Proteomes" id="UP000240883"/>
    </source>
</evidence>
<feature type="compositionally biased region" description="Low complexity" evidence="1">
    <location>
        <begin position="25"/>
        <end position="41"/>
    </location>
</feature>
<protein>
    <submittedName>
        <fullName evidence="2">Uncharacterized protein</fullName>
    </submittedName>
</protein>
<reference evidence="2 3" key="1">
    <citation type="journal article" date="2018" name="Front. Microbiol.">
        <title>Genome-Wide Analysis of Corynespora cassiicola Leaf Fall Disease Putative Effectors.</title>
        <authorList>
            <person name="Lopez D."/>
            <person name="Ribeiro S."/>
            <person name="Label P."/>
            <person name="Fumanal B."/>
            <person name="Venisse J.S."/>
            <person name="Kohler A."/>
            <person name="de Oliveira R.R."/>
            <person name="Labutti K."/>
            <person name="Lipzen A."/>
            <person name="Lail K."/>
            <person name="Bauer D."/>
            <person name="Ohm R.A."/>
            <person name="Barry K.W."/>
            <person name="Spatafora J."/>
            <person name="Grigoriev I.V."/>
            <person name="Martin F.M."/>
            <person name="Pujade-Renaud V."/>
        </authorList>
    </citation>
    <scope>NUCLEOTIDE SEQUENCE [LARGE SCALE GENOMIC DNA]</scope>
    <source>
        <strain evidence="2 3">Philippines</strain>
    </source>
</reference>
<organism evidence="2 3">
    <name type="scientific">Corynespora cassiicola Philippines</name>
    <dbReference type="NCBI Taxonomy" id="1448308"/>
    <lineage>
        <taxon>Eukaryota</taxon>
        <taxon>Fungi</taxon>
        <taxon>Dikarya</taxon>
        <taxon>Ascomycota</taxon>
        <taxon>Pezizomycotina</taxon>
        <taxon>Dothideomycetes</taxon>
        <taxon>Pleosporomycetidae</taxon>
        <taxon>Pleosporales</taxon>
        <taxon>Corynesporascaceae</taxon>
        <taxon>Corynespora</taxon>
    </lineage>
</organism>
<dbReference type="Proteomes" id="UP000240883">
    <property type="component" value="Unassembled WGS sequence"/>
</dbReference>
<feature type="region of interest" description="Disordered" evidence="1">
    <location>
        <begin position="1"/>
        <end position="45"/>
    </location>
</feature>
<dbReference type="EMBL" id="KZ678137">
    <property type="protein sequence ID" value="PSN65174.1"/>
    <property type="molecule type" value="Genomic_DNA"/>
</dbReference>
<keyword evidence="3" id="KW-1185">Reference proteome</keyword>
<feature type="compositionally biased region" description="Basic residues" evidence="1">
    <location>
        <begin position="97"/>
        <end position="106"/>
    </location>
</feature>
<sequence>MGHGEVQKKKNNIGKESDRTQTTPQTQANQSHQTSQSTNSARTQETKNIMEEGKGSAGIRTTTIFASSGLIFCILQNSQTPPYRIRQALTSRPTNVQRKKKKRRKQPAGSQTKKNLGYSVPDPQKNPRTLPSGLRAPTRAASPEALRTRVSLGSVESRPACDILRCWGPAPGFLSFCLAARIRAPKVKGEDCD</sequence>
<dbReference type="AlphaFoldDB" id="A0A2T2NIC0"/>
<evidence type="ECO:0000313" key="2">
    <source>
        <dbReference type="EMBL" id="PSN65174.1"/>
    </source>
</evidence>
<proteinExistence type="predicted"/>
<name>A0A2T2NIC0_CORCC</name>
<feature type="compositionally biased region" description="Basic and acidic residues" evidence="1">
    <location>
        <begin position="1"/>
        <end position="19"/>
    </location>
</feature>
<accession>A0A2T2NIC0</accession>
<evidence type="ECO:0000256" key="1">
    <source>
        <dbReference type="SAM" id="MobiDB-lite"/>
    </source>
</evidence>
<feature type="region of interest" description="Disordered" evidence="1">
    <location>
        <begin position="84"/>
        <end position="146"/>
    </location>
</feature>
<gene>
    <name evidence="2" type="ORF">BS50DRAFT_52925</name>
</gene>